<dbReference type="InterPro" id="IPR009057">
    <property type="entry name" value="Homeodomain-like_sf"/>
</dbReference>
<dbReference type="Gene3D" id="1.10.10.60">
    <property type="entry name" value="Homeodomain-like"/>
    <property type="match status" value="1"/>
</dbReference>
<evidence type="ECO:0000313" key="5">
    <source>
        <dbReference type="EMBL" id="GAK51621.1"/>
    </source>
</evidence>
<evidence type="ECO:0000256" key="3">
    <source>
        <dbReference type="ARBA" id="ARBA00023163"/>
    </source>
</evidence>
<gene>
    <name evidence="5" type="ORF">U14_02866</name>
</gene>
<dbReference type="PANTHER" id="PTHR46796">
    <property type="entry name" value="HTH-TYPE TRANSCRIPTIONAL ACTIVATOR RHAS-RELATED"/>
    <property type="match status" value="1"/>
</dbReference>
<dbReference type="SUPFAM" id="SSF46689">
    <property type="entry name" value="Homeodomain-like"/>
    <property type="match status" value="1"/>
</dbReference>
<dbReference type="EMBL" id="DF820457">
    <property type="protein sequence ID" value="GAK51621.1"/>
    <property type="molecule type" value="Genomic_DNA"/>
</dbReference>
<dbReference type="GO" id="GO:0003700">
    <property type="term" value="F:DNA-binding transcription factor activity"/>
    <property type="evidence" value="ECO:0007669"/>
    <property type="project" value="InterPro"/>
</dbReference>
<keyword evidence="6" id="KW-1185">Reference proteome</keyword>
<keyword evidence="2" id="KW-0238">DNA-binding</keyword>
<dbReference type="Pfam" id="PF12833">
    <property type="entry name" value="HTH_18"/>
    <property type="match status" value="1"/>
</dbReference>
<keyword evidence="1" id="KW-0805">Transcription regulation</keyword>
<evidence type="ECO:0000256" key="1">
    <source>
        <dbReference type="ARBA" id="ARBA00023015"/>
    </source>
</evidence>
<feature type="domain" description="HTH araC/xylS-type" evidence="4">
    <location>
        <begin position="159"/>
        <end position="261"/>
    </location>
</feature>
<dbReference type="Proteomes" id="UP000030700">
    <property type="component" value="Unassembled WGS sequence"/>
</dbReference>
<organism evidence="5">
    <name type="scientific">Candidatus Moduliflexus flocculans</name>
    <dbReference type="NCBI Taxonomy" id="1499966"/>
    <lineage>
        <taxon>Bacteria</taxon>
        <taxon>Candidatus Moduliflexota</taxon>
        <taxon>Candidatus Moduliflexia</taxon>
        <taxon>Candidatus Moduliflexales</taxon>
        <taxon>Candidatus Moduliflexaceae</taxon>
    </lineage>
</organism>
<dbReference type="SMART" id="SM00342">
    <property type="entry name" value="HTH_ARAC"/>
    <property type="match status" value="1"/>
</dbReference>
<sequence>MRTAIFPPKHPRLREYVQFFWTLSAKQDDAPCSIIGPEAYFDVILSFAASTVWKSQKQQRFALRGSFLSGMRTEPFEVEAQGNVEYLAIRFYPHRFASLAGSPLAEITTLHAVELDALPQKSWTELTEKLADFSDIPSRIAALERELLAMLDRQTPARSWLVERALSSIHKSQGTLPIRRISAALDVYPKRLEREFETHLGVTPKWYSRIVRFSHALNYIQQPSDVDWGEIVYQLGYCDQSHFIKECVEFLGRSPEQCRQLALNTQ</sequence>
<dbReference type="STRING" id="1499966.U14_02866"/>
<proteinExistence type="predicted"/>
<evidence type="ECO:0000259" key="4">
    <source>
        <dbReference type="PROSITE" id="PS01124"/>
    </source>
</evidence>
<dbReference type="HOGENOM" id="CLU_066193_1_0_0"/>
<name>A0A081BMK5_9BACT</name>
<dbReference type="InterPro" id="IPR050204">
    <property type="entry name" value="AraC_XylS_family_regulators"/>
</dbReference>
<dbReference type="GO" id="GO:0043565">
    <property type="term" value="F:sequence-specific DNA binding"/>
    <property type="evidence" value="ECO:0007669"/>
    <property type="project" value="InterPro"/>
</dbReference>
<dbReference type="PANTHER" id="PTHR46796:SF13">
    <property type="entry name" value="HTH-TYPE TRANSCRIPTIONAL ACTIVATOR RHAS"/>
    <property type="match status" value="1"/>
</dbReference>
<reference evidence="5" key="1">
    <citation type="journal article" date="2015" name="PeerJ">
        <title>First genomic representation of candidate bacterial phylum KSB3 points to enhanced environmental sensing as a trigger of wastewater bulking.</title>
        <authorList>
            <person name="Sekiguchi Y."/>
            <person name="Ohashi A."/>
            <person name="Parks D.H."/>
            <person name="Yamauchi T."/>
            <person name="Tyson G.W."/>
            <person name="Hugenholtz P."/>
        </authorList>
    </citation>
    <scope>NUCLEOTIDE SEQUENCE [LARGE SCALE GENOMIC DNA]</scope>
</reference>
<dbReference type="PROSITE" id="PS01124">
    <property type="entry name" value="HTH_ARAC_FAMILY_2"/>
    <property type="match status" value="1"/>
</dbReference>
<accession>A0A081BMK5</accession>
<evidence type="ECO:0000256" key="2">
    <source>
        <dbReference type="ARBA" id="ARBA00023125"/>
    </source>
</evidence>
<dbReference type="AlphaFoldDB" id="A0A081BMK5"/>
<dbReference type="InterPro" id="IPR018060">
    <property type="entry name" value="HTH_AraC"/>
</dbReference>
<dbReference type="Pfam" id="PF20240">
    <property type="entry name" value="DUF6597"/>
    <property type="match status" value="1"/>
</dbReference>
<protein>
    <submittedName>
        <fullName evidence="5">Transcriptional regulator, AraC family</fullName>
    </submittedName>
</protein>
<keyword evidence="3" id="KW-0804">Transcription</keyword>
<evidence type="ECO:0000313" key="6">
    <source>
        <dbReference type="Proteomes" id="UP000030700"/>
    </source>
</evidence>
<dbReference type="InterPro" id="IPR046532">
    <property type="entry name" value="DUF6597"/>
</dbReference>